<dbReference type="Proteomes" id="UP000184501">
    <property type="component" value="Unassembled WGS sequence"/>
</dbReference>
<dbReference type="OrthoDB" id="9806511at2"/>
<evidence type="ECO:0000313" key="2">
    <source>
        <dbReference type="Proteomes" id="UP000184501"/>
    </source>
</evidence>
<evidence type="ECO:0000313" key="1">
    <source>
        <dbReference type="EMBL" id="SHH12176.1"/>
    </source>
</evidence>
<protein>
    <recommendedName>
        <fullName evidence="3">DUF2218 domain-containing protein</fullName>
    </recommendedName>
</protein>
<reference evidence="1 2" key="1">
    <citation type="submission" date="2016-11" db="EMBL/GenBank/DDBJ databases">
        <authorList>
            <person name="Jaros S."/>
            <person name="Januszkiewicz K."/>
            <person name="Wedrychowicz H."/>
        </authorList>
    </citation>
    <scope>NUCLEOTIDE SEQUENCE [LARGE SCALE GENOMIC DNA]</scope>
    <source>
        <strain evidence="1 2">DSM 44523</strain>
    </source>
</reference>
<sequence length="95" mass="10623">MPNSEARVATERASRYLVQLCKHLGHKVTAEWTEERGHVDFGFGTCAMEAGDDALVMRSAGEDDAALERVEHVVGVHLERFAARDELKVTWNRAN</sequence>
<organism evidence="1 2">
    <name type="scientific">Streptoalloteichus hindustanus</name>
    <dbReference type="NCBI Taxonomy" id="2017"/>
    <lineage>
        <taxon>Bacteria</taxon>
        <taxon>Bacillati</taxon>
        <taxon>Actinomycetota</taxon>
        <taxon>Actinomycetes</taxon>
        <taxon>Pseudonocardiales</taxon>
        <taxon>Pseudonocardiaceae</taxon>
        <taxon>Streptoalloteichus</taxon>
    </lineage>
</organism>
<dbReference type="Gene3D" id="3.30.310.50">
    <property type="entry name" value="Alpha-D-phosphohexomutase, C-terminal domain"/>
    <property type="match status" value="1"/>
</dbReference>
<accession>A0A1M5QEA3</accession>
<dbReference type="Pfam" id="PF09981">
    <property type="entry name" value="DUF2218"/>
    <property type="match status" value="1"/>
</dbReference>
<dbReference type="RefSeq" id="WP_073490158.1">
    <property type="nucleotide sequence ID" value="NZ_FQVN01000023.1"/>
</dbReference>
<dbReference type="EMBL" id="FQVN01000023">
    <property type="protein sequence ID" value="SHH12176.1"/>
    <property type="molecule type" value="Genomic_DNA"/>
</dbReference>
<dbReference type="AlphaFoldDB" id="A0A1M5QEA3"/>
<proteinExistence type="predicted"/>
<name>A0A1M5QEA3_STRHI</name>
<keyword evidence="2" id="KW-1185">Reference proteome</keyword>
<dbReference type="PIRSF" id="PIRSF028291">
    <property type="entry name" value="UCP028291"/>
    <property type="match status" value="1"/>
</dbReference>
<dbReference type="STRING" id="2017.SAMN05444320_12339"/>
<evidence type="ECO:0008006" key="3">
    <source>
        <dbReference type="Google" id="ProtNLM"/>
    </source>
</evidence>
<dbReference type="InterPro" id="IPR014543">
    <property type="entry name" value="UCP028291"/>
</dbReference>
<gene>
    <name evidence="1" type="ORF">SAMN05444320_12339</name>
</gene>